<evidence type="ECO:0008006" key="5">
    <source>
        <dbReference type="Google" id="ProtNLM"/>
    </source>
</evidence>
<reference evidence="2 3" key="1">
    <citation type="submission" date="2017-06" db="EMBL/GenBank/DDBJ databases">
        <authorList>
            <person name="Kim H.J."/>
            <person name="Triplett B.A."/>
        </authorList>
    </citation>
    <scope>NUCLEOTIDE SEQUENCE [LARGE SCALE GENOMIC DNA]</scope>
    <source>
        <strain evidence="2 3">S18795</strain>
    </source>
</reference>
<evidence type="ECO:0000313" key="2">
    <source>
        <dbReference type="EMBL" id="OWR35112.1"/>
    </source>
</evidence>
<dbReference type="EMBL" id="NIXP01000013">
    <property type="protein sequence ID" value="OWR35112.1"/>
    <property type="molecule type" value="Genomic_DNA"/>
</dbReference>
<proteinExistence type="predicted"/>
<name>A0A246L2J4_9GAMM</name>
<sequence length="80" mass="8883">MHIRHRPDGAIHACEFGEKGKEFTVRGDEPLVFNSMTHVINAALDGLGLAYAPEPLVAEHIAQGRPKEHFPDHHSFRTSS</sequence>
<keyword evidence="4" id="KW-1185">Reference proteome</keyword>
<gene>
    <name evidence="2" type="ORF">CEE55_03200</name>
    <name evidence="1" type="ORF">STNY_R21840</name>
</gene>
<reference evidence="1 4" key="2">
    <citation type="submission" date="2021-05" db="EMBL/GenBank/DDBJ databases">
        <title>Complete Genome Sequence of Stenotrophomonas pavanii strain Y.</title>
        <authorList>
            <person name="Dohra H."/>
            <person name="Mohad Din A.R.J."/>
            <person name="Suzuki K."/>
            <person name="Fatma A."/>
            <person name="Honjyo M."/>
            <person name="Nishimura T."/>
            <person name="Moriuch R."/>
            <person name="Masuda K."/>
            <person name="Minoura A."/>
            <person name="Tashiro Y."/>
            <person name="Futamata H."/>
        </authorList>
    </citation>
    <scope>NUCLEOTIDE SEQUENCE [LARGE SCALE GENOMIC DNA]</scope>
    <source>
        <strain evidence="1">Berkeley</strain>
        <strain evidence="4">Y</strain>
    </source>
</reference>
<evidence type="ECO:0000313" key="3">
    <source>
        <dbReference type="Proteomes" id="UP000197904"/>
    </source>
</evidence>
<dbReference type="RefSeq" id="WP_088475911.1">
    <property type="nucleotide sequence ID" value="NZ_AP024684.1"/>
</dbReference>
<dbReference type="AlphaFoldDB" id="A0A246L2J4"/>
<protein>
    <recommendedName>
        <fullName evidence="5">LysR substrate-binding domain-containing protein</fullName>
    </recommendedName>
</protein>
<evidence type="ECO:0000313" key="4">
    <source>
        <dbReference type="Proteomes" id="UP000825066"/>
    </source>
</evidence>
<dbReference type="Proteomes" id="UP000197904">
    <property type="component" value="Unassembled WGS sequence"/>
</dbReference>
<organism evidence="2 3">
    <name type="scientific">Stenotrophomonas pavanii</name>
    <dbReference type="NCBI Taxonomy" id="487698"/>
    <lineage>
        <taxon>Bacteria</taxon>
        <taxon>Pseudomonadati</taxon>
        <taxon>Pseudomonadota</taxon>
        <taxon>Gammaproteobacteria</taxon>
        <taxon>Lysobacterales</taxon>
        <taxon>Lysobacteraceae</taxon>
        <taxon>Stenotrophomonas</taxon>
    </lineage>
</organism>
<evidence type="ECO:0000313" key="1">
    <source>
        <dbReference type="EMBL" id="BCX43985.1"/>
    </source>
</evidence>
<dbReference type="EMBL" id="AP024684">
    <property type="protein sequence ID" value="BCX43985.1"/>
    <property type="molecule type" value="Genomic_DNA"/>
</dbReference>
<dbReference type="Proteomes" id="UP000825066">
    <property type="component" value="Chromosome"/>
</dbReference>
<dbReference type="SUPFAM" id="SSF53850">
    <property type="entry name" value="Periplasmic binding protein-like II"/>
    <property type="match status" value="1"/>
</dbReference>
<accession>A0A246L2J4</accession>
<dbReference type="Gene3D" id="3.40.190.10">
    <property type="entry name" value="Periplasmic binding protein-like II"/>
    <property type="match status" value="1"/>
</dbReference>